<dbReference type="EMBL" id="AAPH01000001">
    <property type="protein sequence ID" value="EAS45408.1"/>
    <property type="molecule type" value="Genomic_DNA"/>
</dbReference>
<dbReference type="PANTHER" id="PTHR24171">
    <property type="entry name" value="ANKYRIN REPEAT DOMAIN-CONTAINING PROTEIN 39-RELATED"/>
    <property type="match status" value="1"/>
</dbReference>
<evidence type="ECO:0000256" key="4">
    <source>
        <dbReference type="SAM" id="SignalP"/>
    </source>
</evidence>
<evidence type="ECO:0000313" key="5">
    <source>
        <dbReference type="EMBL" id="EAS45408.1"/>
    </source>
</evidence>
<dbReference type="Gene3D" id="1.25.40.20">
    <property type="entry name" value="Ankyrin repeat-containing domain"/>
    <property type="match status" value="1"/>
</dbReference>
<dbReference type="Proteomes" id="UP000003789">
    <property type="component" value="Unassembled WGS sequence"/>
</dbReference>
<dbReference type="OrthoDB" id="307920at2"/>
<evidence type="ECO:0000256" key="2">
    <source>
        <dbReference type="ARBA" id="ARBA00023043"/>
    </source>
</evidence>
<evidence type="ECO:0000313" key="6">
    <source>
        <dbReference type="Proteomes" id="UP000003789"/>
    </source>
</evidence>
<organism evidence="5 6">
    <name type="scientific">Photobacterium profundum 3TCK</name>
    <dbReference type="NCBI Taxonomy" id="314280"/>
    <lineage>
        <taxon>Bacteria</taxon>
        <taxon>Pseudomonadati</taxon>
        <taxon>Pseudomonadota</taxon>
        <taxon>Gammaproteobacteria</taxon>
        <taxon>Vibrionales</taxon>
        <taxon>Vibrionaceae</taxon>
        <taxon>Photobacterium</taxon>
    </lineage>
</organism>
<dbReference type="InterPro" id="IPR002110">
    <property type="entry name" value="Ankyrin_rpt"/>
</dbReference>
<keyword evidence="4" id="KW-0732">Signal</keyword>
<dbReference type="RefSeq" id="WP_006228711.1">
    <property type="nucleotide sequence ID" value="NZ_CH724134.1"/>
</dbReference>
<dbReference type="SUPFAM" id="SSF48403">
    <property type="entry name" value="Ankyrin repeat"/>
    <property type="match status" value="1"/>
</dbReference>
<name>Q1ZAT4_9GAMM</name>
<dbReference type="GO" id="GO:0004842">
    <property type="term" value="F:ubiquitin-protein transferase activity"/>
    <property type="evidence" value="ECO:0007669"/>
    <property type="project" value="TreeGrafter"/>
</dbReference>
<sequence>MKKIFIALAFVLLSTTTSAMNVKINENSEYQELVNYFFAAARVGDIEVLDRFLSAGFPINQRNNQTYTALMVASYSGQKEATQLLLDNSANVCLQDKRGNTAVMGALVKGELSIVRMLYNTPCSKNLKNAAGQTLEAFADMFGKGDFINQLKNNTVD</sequence>
<dbReference type="GO" id="GO:0085020">
    <property type="term" value="P:protein K6-linked ubiquitination"/>
    <property type="evidence" value="ECO:0007669"/>
    <property type="project" value="TreeGrafter"/>
</dbReference>
<gene>
    <name evidence="5" type="ORF">P3TCK_03506</name>
</gene>
<keyword evidence="1" id="KW-0677">Repeat</keyword>
<dbReference type="SMART" id="SM00248">
    <property type="entry name" value="ANK"/>
    <property type="match status" value="3"/>
</dbReference>
<dbReference type="Pfam" id="PF12796">
    <property type="entry name" value="Ank_2"/>
    <property type="match status" value="1"/>
</dbReference>
<dbReference type="PROSITE" id="PS50088">
    <property type="entry name" value="ANK_REPEAT"/>
    <property type="match status" value="1"/>
</dbReference>
<reference evidence="5 6" key="1">
    <citation type="submission" date="2006-03" db="EMBL/GenBank/DDBJ databases">
        <authorList>
            <person name="Bartlett D.H."/>
            <person name="Valle G."/>
            <person name="Lauro F.M."/>
            <person name="Vezzi A."/>
            <person name="Simonato F."/>
            <person name="Eloe E."/>
            <person name="Vitulo N."/>
            <person name="Stratton T.K."/>
            <person name="D'angelo M."/>
            <person name="Ferriera S."/>
            <person name="Johnson J."/>
            <person name="Kravitz S."/>
            <person name="Beeson K."/>
            <person name="Sutton G."/>
            <person name="Rogers Y."/>
            <person name="Friedman R."/>
            <person name="Frazier M."/>
            <person name="Venter J.C."/>
        </authorList>
    </citation>
    <scope>NUCLEOTIDE SEQUENCE [LARGE SCALE GENOMIC DNA]</scope>
    <source>
        <strain evidence="5 6">3TCK</strain>
    </source>
</reference>
<feature type="repeat" description="ANK" evidence="3">
    <location>
        <begin position="65"/>
        <end position="97"/>
    </location>
</feature>
<dbReference type="PANTHER" id="PTHR24171:SF8">
    <property type="entry name" value="BRCA1-ASSOCIATED RING DOMAIN PROTEIN 1"/>
    <property type="match status" value="1"/>
</dbReference>
<evidence type="ECO:0000256" key="1">
    <source>
        <dbReference type="ARBA" id="ARBA00022737"/>
    </source>
</evidence>
<evidence type="ECO:0000256" key="3">
    <source>
        <dbReference type="PROSITE-ProRule" id="PRU00023"/>
    </source>
</evidence>
<protein>
    <submittedName>
        <fullName evidence="5">AnkB protein</fullName>
    </submittedName>
</protein>
<proteinExistence type="predicted"/>
<keyword evidence="2 3" id="KW-0040">ANK repeat</keyword>
<feature type="signal peptide" evidence="4">
    <location>
        <begin position="1"/>
        <end position="19"/>
    </location>
</feature>
<feature type="chain" id="PRO_5004198753" evidence="4">
    <location>
        <begin position="20"/>
        <end position="157"/>
    </location>
</feature>
<dbReference type="AlphaFoldDB" id="Q1ZAT4"/>
<dbReference type="HOGENOM" id="CLU_000134_34_0_6"/>
<comment type="caution">
    <text evidence="5">The sequence shown here is derived from an EMBL/GenBank/DDBJ whole genome shotgun (WGS) entry which is preliminary data.</text>
</comment>
<accession>Q1ZAT4</accession>
<dbReference type="InterPro" id="IPR036770">
    <property type="entry name" value="Ankyrin_rpt-contain_sf"/>
</dbReference>